<keyword evidence="2" id="KW-1133">Transmembrane helix</keyword>
<accession>A0A286RIH5</accession>
<dbReference type="OrthoDB" id="273477at2"/>
<feature type="region of interest" description="Disordered" evidence="1">
    <location>
        <begin position="479"/>
        <end position="522"/>
    </location>
</feature>
<dbReference type="AlphaFoldDB" id="A0A286RIH5"/>
<dbReference type="EMBL" id="CP018477">
    <property type="protein sequence ID" value="ASV75764.1"/>
    <property type="molecule type" value="Genomic_DNA"/>
</dbReference>
<organism evidence="3 4">
    <name type="scientific">Thermogutta terrifontis</name>
    <dbReference type="NCBI Taxonomy" id="1331910"/>
    <lineage>
        <taxon>Bacteria</taxon>
        <taxon>Pseudomonadati</taxon>
        <taxon>Planctomycetota</taxon>
        <taxon>Planctomycetia</taxon>
        <taxon>Pirellulales</taxon>
        <taxon>Thermoguttaceae</taxon>
        <taxon>Thermogutta</taxon>
    </lineage>
</organism>
<evidence type="ECO:0008006" key="5">
    <source>
        <dbReference type="Google" id="ProtNLM"/>
    </source>
</evidence>
<dbReference type="SUPFAM" id="SSF53067">
    <property type="entry name" value="Actin-like ATPase domain"/>
    <property type="match status" value="1"/>
</dbReference>
<keyword evidence="2" id="KW-0472">Membrane</keyword>
<gene>
    <name evidence="3" type="ORF">THTE_3162</name>
</gene>
<dbReference type="KEGG" id="ttf:THTE_3162"/>
<sequence>MARWLAYEWNDRELRVAVATSRSDRLILEHLFDVNLRDALGGAPAGEEPFRPSAEDIGRCLAAALAARNIRRPTTFVTISRSLVELRQLSVPPVSDDDLPEVVKLQALREFTHVTEDWSIDYLPLDGDPTQPRNVLVAALSPQLLSQIQDTCRVAQLRPERLLLRPCASASLARRCLPLSEGEIRLVIDLVGDEVDLSVIVEGRLVFMRTARLVGDPLRDPSSAETLVGEIRRTMMAAQNQLGGGRANHLVLCGNTPAHEHLVGLLHERLDLSASCFNPFQPFVLSPQLAESLPDHPGEYTALLGVLADEKEKITPPLDFLHPHRRPEPPSKKRQLLVAGVGAAVLVALGVGYGWWQLAQLDQEIAQLRTRQSELDRELKAGAEVAQLAQAVRGWLGSRVDWLEELKRLNEKIPSAKEVMLTKVSLAAGSKAGEISLEGFAATSESVQKMEQALEDETHRVVSKGKAEDDSQKPYTLRFGTSVVIRSTPPAPARSGRAPAARTPGLTPTAAPRSAAPRQTVR</sequence>
<keyword evidence="4" id="KW-1185">Reference proteome</keyword>
<evidence type="ECO:0000313" key="4">
    <source>
        <dbReference type="Proteomes" id="UP000215086"/>
    </source>
</evidence>
<feature type="compositionally biased region" description="Low complexity" evidence="1">
    <location>
        <begin position="493"/>
        <end position="522"/>
    </location>
</feature>
<reference evidence="3 4" key="1">
    <citation type="journal article" name="Front. Microbiol.">
        <title>Sugar Metabolism of the First Thermophilic Planctomycete Thermogutta terrifontis: Comparative Genomic and Transcriptomic Approaches.</title>
        <authorList>
            <person name="Elcheninov A.G."/>
            <person name="Menzel P."/>
            <person name="Gudbergsdottir S.R."/>
            <person name="Slesarev A.I."/>
            <person name="Kadnikov V.V."/>
            <person name="Krogh A."/>
            <person name="Bonch-Osmolovskaya E.A."/>
            <person name="Peng X."/>
            <person name="Kublanov I.V."/>
        </authorList>
    </citation>
    <scope>NUCLEOTIDE SEQUENCE [LARGE SCALE GENOMIC DNA]</scope>
    <source>
        <strain evidence="3 4">R1</strain>
    </source>
</reference>
<name>A0A286RIH5_9BACT</name>
<dbReference type="PANTHER" id="PTHR32432">
    <property type="entry name" value="CELL DIVISION PROTEIN FTSA-RELATED"/>
    <property type="match status" value="1"/>
</dbReference>
<dbReference type="PANTHER" id="PTHR32432:SF3">
    <property type="entry name" value="ETHANOLAMINE UTILIZATION PROTEIN EUTJ"/>
    <property type="match status" value="1"/>
</dbReference>
<evidence type="ECO:0000313" key="3">
    <source>
        <dbReference type="EMBL" id="ASV75764.1"/>
    </source>
</evidence>
<dbReference type="InterPro" id="IPR050696">
    <property type="entry name" value="FtsA/MreB"/>
</dbReference>
<protein>
    <recommendedName>
        <fullName evidence="5">Type IV pilus biogenesis protein PilM</fullName>
    </recommendedName>
</protein>
<keyword evidence="2" id="KW-0812">Transmembrane</keyword>
<feature type="transmembrane region" description="Helical" evidence="2">
    <location>
        <begin position="336"/>
        <end position="356"/>
    </location>
</feature>
<proteinExistence type="predicted"/>
<dbReference type="Proteomes" id="UP000215086">
    <property type="component" value="Chromosome"/>
</dbReference>
<evidence type="ECO:0000256" key="1">
    <source>
        <dbReference type="SAM" id="MobiDB-lite"/>
    </source>
</evidence>
<dbReference type="InterPro" id="IPR043129">
    <property type="entry name" value="ATPase_NBD"/>
</dbReference>
<evidence type="ECO:0000256" key="2">
    <source>
        <dbReference type="SAM" id="Phobius"/>
    </source>
</evidence>
<dbReference type="RefSeq" id="WP_095415726.1">
    <property type="nucleotide sequence ID" value="NZ_CP018477.1"/>
</dbReference>